<dbReference type="Proteomes" id="UP001341840">
    <property type="component" value="Unassembled WGS sequence"/>
</dbReference>
<feature type="non-terminal residue" evidence="1">
    <location>
        <position position="1"/>
    </location>
</feature>
<dbReference type="EMBL" id="JASCZI010121638">
    <property type="protein sequence ID" value="MED6162492.1"/>
    <property type="molecule type" value="Genomic_DNA"/>
</dbReference>
<gene>
    <name evidence="1" type="ORF">PIB30_070937</name>
</gene>
<protein>
    <submittedName>
        <fullName evidence="1">Uncharacterized protein</fullName>
    </submittedName>
</protein>
<evidence type="ECO:0000313" key="1">
    <source>
        <dbReference type="EMBL" id="MED6162492.1"/>
    </source>
</evidence>
<keyword evidence="2" id="KW-1185">Reference proteome</keyword>
<sequence>QPILGQEPTTACNRPPVSILLGWSAWVVGGHDLNLMLWAPPVAPEPVLVRKLSGPPLIIAPGRRAKEPIQVHRVQRDGLFTFELPLHAINMMKPYVHEKNDGNRREPCLDLAHLIDPVGLNDAPVRCHARGLHELQKHTAQNCTHKSLS</sequence>
<accession>A0ABU6UPA3</accession>
<evidence type="ECO:0000313" key="2">
    <source>
        <dbReference type="Proteomes" id="UP001341840"/>
    </source>
</evidence>
<name>A0ABU6UPA3_9FABA</name>
<organism evidence="1 2">
    <name type="scientific">Stylosanthes scabra</name>
    <dbReference type="NCBI Taxonomy" id="79078"/>
    <lineage>
        <taxon>Eukaryota</taxon>
        <taxon>Viridiplantae</taxon>
        <taxon>Streptophyta</taxon>
        <taxon>Embryophyta</taxon>
        <taxon>Tracheophyta</taxon>
        <taxon>Spermatophyta</taxon>
        <taxon>Magnoliopsida</taxon>
        <taxon>eudicotyledons</taxon>
        <taxon>Gunneridae</taxon>
        <taxon>Pentapetalae</taxon>
        <taxon>rosids</taxon>
        <taxon>fabids</taxon>
        <taxon>Fabales</taxon>
        <taxon>Fabaceae</taxon>
        <taxon>Papilionoideae</taxon>
        <taxon>50 kb inversion clade</taxon>
        <taxon>dalbergioids sensu lato</taxon>
        <taxon>Dalbergieae</taxon>
        <taxon>Pterocarpus clade</taxon>
        <taxon>Stylosanthes</taxon>
    </lineage>
</organism>
<comment type="caution">
    <text evidence="1">The sequence shown here is derived from an EMBL/GenBank/DDBJ whole genome shotgun (WGS) entry which is preliminary data.</text>
</comment>
<reference evidence="1 2" key="1">
    <citation type="journal article" date="2023" name="Plants (Basel)">
        <title>Bridging the Gap: Combining Genomics and Transcriptomics Approaches to Understand Stylosanthes scabra, an Orphan Legume from the Brazilian Caatinga.</title>
        <authorList>
            <person name="Ferreira-Neto J.R.C."/>
            <person name="da Silva M.D."/>
            <person name="Binneck E."/>
            <person name="de Melo N.F."/>
            <person name="da Silva R.H."/>
            <person name="de Melo A.L.T.M."/>
            <person name="Pandolfi V."/>
            <person name="Bustamante F.O."/>
            <person name="Brasileiro-Vidal A.C."/>
            <person name="Benko-Iseppon A.M."/>
        </authorList>
    </citation>
    <scope>NUCLEOTIDE SEQUENCE [LARGE SCALE GENOMIC DNA]</scope>
    <source>
        <tissue evidence="1">Leaves</tissue>
    </source>
</reference>
<proteinExistence type="predicted"/>